<reference evidence="3" key="1">
    <citation type="journal article" date="2020" name="Stud. Mycol.">
        <title>101 Dothideomycetes genomes: a test case for predicting lifestyles and emergence of pathogens.</title>
        <authorList>
            <person name="Haridas S."/>
            <person name="Albert R."/>
            <person name="Binder M."/>
            <person name="Bloem J."/>
            <person name="Labutti K."/>
            <person name="Salamov A."/>
            <person name="Andreopoulos B."/>
            <person name="Baker S."/>
            <person name="Barry K."/>
            <person name="Bills G."/>
            <person name="Bluhm B."/>
            <person name="Cannon C."/>
            <person name="Castanera R."/>
            <person name="Culley D."/>
            <person name="Daum C."/>
            <person name="Ezra D."/>
            <person name="Gonzalez J."/>
            <person name="Henrissat B."/>
            <person name="Kuo A."/>
            <person name="Liang C."/>
            <person name="Lipzen A."/>
            <person name="Lutzoni F."/>
            <person name="Magnuson J."/>
            <person name="Mondo S."/>
            <person name="Nolan M."/>
            <person name="Ohm R."/>
            <person name="Pangilinan J."/>
            <person name="Park H.-J."/>
            <person name="Ramirez L."/>
            <person name="Alfaro M."/>
            <person name="Sun H."/>
            <person name="Tritt A."/>
            <person name="Yoshinaga Y."/>
            <person name="Zwiers L.-H."/>
            <person name="Turgeon B."/>
            <person name="Goodwin S."/>
            <person name="Spatafora J."/>
            <person name="Crous P."/>
            <person name="Grigoriev I."/>
        </authorList>
    </citation>
    <scope>NUCLEOTIDE SEQUENCE</scope>
    <source>
        <strain evidence="3">CBS 207.26</strain>
    </source>
</reference>
<accession>A0A6A6EGR5</accession>
<evidence type="ECO:0000256" key="2">
    <source>
        <dbReference type="SAM" id="Phobius"/>
    </source>
</evidence>
<feature type="compositionally biased region" description="Polar residues" evidence="1">
    <location>
        <begin position="12"/>
        <end position="39"/>
    </location>
</feature>
<feature type="transmembrane region" description="Helical" evidence="2">
    <location>
        <begin position="320"/>
        <end position="344"/>
    </location>
</feature>
<dbReference type="OrthoDB" id="3232309at2759"/>
<feature type="region of interest" description="Disordered" evidence="1">
    <location>
        <begin position="101"/>
        <end position="192"/>
    </location>
</feature>
<keyword evidence="2" id="KW-0472">Membrane</keyword>
<name>A0A6A6EGR5_9PEZI</name>
<proteinExistence type="predicted"/>
<dbReference type="Proteomes" id="UP000800200">
    <property type="component" value="Unassembled WGS sequence"/>
</dbReference>
<feature type="transmembrane region" description="Helical" evidence="2">
    <location>
        <begin position="420"/>
        <end position="442"/>
    </location>
</feature>
<dbReference type="InterPro" id="IPR044926">
    <property type="entry name" value="RGS_subdomain_2"/>
</dbReference>
<keyword evidence="2" id="KW-0812">Transmembrane</keyword>
<dbReference type="PANTHER" id="PTHR39466:SF1">
    <property type="entry name" value="RGS DOMAIN-CONTAINING PROTEIN"/>
    <property type="match status" value="1"/>
</dbReference>
<dbReference type="PANTHER" id="PTHR39466">
    <property type="entry name" value="RGS DOMAIN-CONTAINING PROTEIN"/>
    <property type="match status" value="1"/>
</dbReference>
<feature type="compositionally biased region" description="Polar residues" evidence="1">
    <location>
        <begin position="154"/>
        <end position="166"/>
    </location>
</feature>
<sequence>MVYSLTYRRPSHVSSRQSLSGEERQQSINESIQSASSGMSHGIPESLSFDHIIAGGVCPPCTTRDFINYLKYIELSAENLQFFLWYRDYCRRFSKLDREKDLSKPWTPQHVDDETPARPKRLSPETAAAFKGTDFTSDSQIAEGERANPFFTPPRTSNDQTPSNLKGSRDSMDAYEESSAGGRTTNHTQRASDAFQSAGLKWKPLSIQPYRGEITRIISIYIADGGARQLNLSAKERTTLLHALQHTTHPSAFEDIIHTVEWTLRCQAHPNFIRWTICNGNRLRVVFARGLGVGGIVAGFVIVIVLTLSSASRAWRVLSLIAFFIGVSTLIAAWKGMCVVLHGMHHRHLRPWELFTSDDELASRNAKNHSYDSPDSQESSNSFEDEPWVAKYEKRNLIRKVFDREVWIQEPALRHIQDTIFLQSIIGALILSIVIAGIFCAFPQGNFF</sequence>
<feature type="compositionally biased region" description="Polar residues" evidence="1">
    <location>
        <begin position="181"/>
        <end position="192"/>
    </location>
</feature>
<evidence type="ECO:0000256" key="1">
    <source>
        <dbReference type="SAM" id="MobiDB-lite"/>
    </source>
</evidence>
<gene>
    <name evidence="3" type="ORF">K469DRAFT_559000</name>
</gene>
<evidence type="ECO:0000313" key="4">
    <source>
        <dbReference type="Proteomes" id="UP000800200"/>
    </source>
</evidence>
<feature type="region of interest" description="Disordered" evidence="1">
    <location>
        <begin position="1"/>
        <end position="40"/>
    </location>
</feature>
<dbReference type="AlphaFoldDB" id="A0A6A6EGR5"/>
<dbReference type="EMBL" id="ML994618">
    <property type="protein sequence ID" value="KAF2190701.1"/>
    <property type="molecule type" value="Genomic_DNA"/>
</dbReference>
<dbReference type="SUPFAM" id="SSF48097">
    <property type="entry name" value="Regulator of G-protein signaling, RGS"/>
    <property type="match status" value="1"/>
</dbReference>
<organism evidence="3 4">
    <name type="scientific">Zopfia rhizophila CBS 207.26</name>
    <dbReference type="NCBI Taxonomy" id="1314779"/>
    <lineage>
        <taxon>Eukaryota</taxon>
        <taxon>Fungi</taxon>
        <taxon>Dikarya</taxon>
        <taxon>Ascomycota</taxon>
        <taxon>Pezizomycotina</taxon>
        <taxon>Dothideomycetes</taxon>
        <taxon>Dothideomycetes incertae sedis</taxon>
        <taxon>Zopfiaceae</taxon>
        <taxon>Zopfia</taxon>
    </lineage>
</organism>
<evidence type="ECO:0000313" key="3">
    <source>
        <dbReference type="EMBL" id="KAF2190701.1"/>
    </source>
</evidence>
<keyword evidence="4" id="KW-1185">Reference proteome</keyword>
<protein>
    <recommendedName>
        <fullName evidence="5">RGS domain-containing protein</fullName>
    </recommendedName>
</protein>
<keyword evidence="2" id="KW-1133">Transmembrane helix</keyword>
<dbReference type="InterPro" id="IPR036305">
    <property type="entry name" value="RGS_sf"/>
</dbReference>
<dbReference type="Gene3D" id="1.10.167.10">
    <property type="entry name" value="Regulator of G-protein Signalling 4, domain 2"/>
    <property type="match status" value="1"/>
</dbReference>
<feature type="transmembrane region" description="Helical" evidence="2">
    <location>
        <begin position="286"/>
        <end position="308"/>
    </location>
</feature>
<evidence type="ECO:0008006" key="5">
    <source>
        <dbReference type="Google" id="ProtNLM"/>
    </source>
</evidence>